<evidence type="ECO:0000313" key="4">
    <source>
        <dbReference type="Proteomes" id="UP000663852"/>
    </source>
</evidence>
<dbReference type="Proteomes" id="UP000663852">
    <property type="component" value="Unassembled WGS sequence"/>
</dbReference>
<dbReference type="OrthoDB" id="10067106at2759"/>
<protein>
    <submittedName>
        <fullName evidence="1">Uncharacterized protein</fullName>
    </submittedName>
</protein>
<evidence type="ECO:0000313" key="3">
    <source>
        <dbReference type="Proteomes" id="UP000663828"/>
    </source>
</evidence>
<dbReference type="EMBL" id="CAJNOR010007739">
    <property type="protein sequence ID" value="CAF1622473.1"/>
    <property type="molecule type" value="Genomic_DNA"/>
</dbReference>
<dbReference type="AlphaFoldDB" id="A0A815F2N4"/>
<sequence length="96" mass="9406">MFGGHGHGHGLGGFGGGNPLSGGMMEMASDWAINRYVPGGLHSPMGMMLDNMIGGNPNGGYGGQMGGFGGPMGGFGGQMGGFGGGMPGGYGGQRFF</sequence>
<reference evidence="1" key="1">
    <citation type="submission" date="2021-02" db="EMBL/GenBank/DDBJ databases">
        <authorList>
            <person name="Nowell W R."/>
        </authorList>
    </citation>
    <scope>NUCLEOTIDE SEQUENCE</scope>
</reference>
<name>A0A815F2N4_ADIRI</name>
<evidence type="ECO:0000313" key="2">
    <source>
        <dbReference type="EMBL" id="CAF1622473.1"/>
    </source>
</evidence>
<organism evidence="1 4">
    <name type="scientific">Adineta ricciae</name>
    <name type="common">Rotifer</name>
    <dbReference type="NCBI Taxonomy" id="249248"/>
    <lineage>
        <taxon>Eukaryota</taxon>
        <taxon>Metazoa</taxon>
        <taxon>Spiralia</taxon>
        <taxon>Gnathifera</taxon>
        <taxon>Rotifera</taxon>
        <taxon>Eurotatoria</taxon>
        <taxon>Bdelloidea</taxon>
        <taxon>Adinetida</taxon>
        <taxon>Adinetidae</taxon>
        <taxon>Adineta</taxon>
    </lineage>
</organism>
<evidence type="ECO:0000313" key="1">
    <source>
        <dbReference type="EMBL" id="CAF1317858.1"/>
    </source>
</evidence>
<dbReference type="EMBL" id="CAJNOJ010000231">
    <property type="protein sequence ID" value="CAF1317858.1"/>
    <property type="molecule type" value="Genomic_DNA"/>
</dbReference>
<dbReference type="Proteomes" id="UP000663828">
    <property type="component" value="Unassembled WGS sequence"/>
</dbReference>
<gene>
    <name evidence="1" type="ORF">EDS130_LOCUS31501</name>
    <name evidence="2" type="ORF">XAT740_LOCUS50431</name>
</gene>
<accession>A0A815F2N4</accession>
<comment type="caution">
    <text evidence="1">The sequence shown here is derived from an EMBL/GenBank/DDBJ whole genome shotgun (WGS) entry which is preliminary data.</text>
</comment>
<proteinExistence type="predicted"/>
<keyword evidence="3" id="KW-1185">Reference proteome</keyword>